<proteinExistence type="predicted"/>
<feature type="signal peptide" evidence="1">
    <location>
        <begin position="1"/>
        <end position="27"/>
    </location>
</feature>
<protein>
    <submittedName>
        <fullName evidence="2">Putative secreted protein</fullName>
    </submittedName>
</protein>
<evidence type="ECO:0000313" key="2">
    <source>
        <dbReference type="EMBL" id="MBW79414.1"/>
    </source>
</evidence>
<dbReference type="EMBL" id="GGFL01015236">
    <property type="protein sequence ID" value="MBW79414.1"/>
    <property type="molecule type" value="Transcribed_RNA"/>
</dbReference>
<keyword evidence="1" id="KW-0732">Signal</keyword>
<dbReference type="VEuPathDB" id="VectorBase:ADAC011119"/>
<reference evidence="2" key="1">
    <citation type="submission" date="2018-01" db="EMBL/GenBank/DDBJ databases">
        <title>An insight into the sialome of Amazonian anophelines.</title>
        <authorList>
            <person name="Ribeiro J.M."/>
            <person name="Scarpassa V."/>
            <person name="Calvo E."/>
        </authorList>
    </citation>
    <scope>NUCLEOTIDE SEQUENCE</scope>
</reference>
<name>A0A2M4DPD2_ANODA</name>
<accession>A0A2M4DPD2</accession>
<sequence length="395" mass="44117">MGCFSGVCGVAIILVLLCILLPIQSDALRLEPVADVVCSRRKALTESELENMIATWIKTGNECAVGKPCRNTKNIADYELLRRKCEGPPYRPKEERRALVASVETALQVMKDKFTPLKASLESLDREYESQFQRVWADIAKLQATLAYTSLGAGRIQQALFHQSSQVRNIDHLVQRQSPSNSEELLAFAWNFPWPDQQPDVYDKVEAVVKSAQDPVLETVLAIDIINTKNPNLEARAKQATDYLKQLQASTMAGDLSTIALLATRFPQHYAYLRQSLFQPAEGSKVSAAALWNLSELPDQLPMAEERLQTIEAIVQPLLDDNGTIVADAEYFWPLTKLADELNRVPESDDQKAVFERLRNKFATHVTAQSLDYYQQLHSQIQSLKPISGSGSGSL</sequence>
<feature type="chain" id="PRO_5014656500" evidence="1">
    <location>
        <begin position="28"/>
        <end position="395"/>
    </location>
</feature>
<dbReference type="AlphaFoldDB" id="A0A2M4DPD2"/>
<organism evidence="2">
    <name type="scientific">Anopheles darlingi</name>
    <name type="common">Mosquito</name>
    <dbReference type="NCBI Taxonomy" id="43151"/>
    <lineage>
        <taxon>Eukaryota</taxon>
        <taxon>Metazoa</taxon>
        <taxon>Ecdysozoa</taxon>
        <taxon>Arthropoda</taxon>
        <taxon>Hexapoda</taxon>
        <taxon>Insecta</taxon>
        <taxon>Pterygota</taxon>
        <taxon>Neoptera</taxon>
        <taxon>Endopterygota</taxon>
        <taxon>Diptera</taxon>
        <taxon>Nematocera</taxon>
        <taxon>Culicoidea</taxon>
        <taxon>Culicidae</taxon>
        <taxon>Anophelinae</taxon>
        <taxon>Anopheles</taxon>
    </lineage>
</organism>
<evidence type="ECO:0000256" key="1">
    <source>
        <dbReference type="SAM" id="SignalP"/>
    </source>
</evidence>
<dbReference type="VEuPathDB" id="VectorBase:ADAR2_003206"/>